<dbReference type="PRINTS" id="PR00032">
    <property type="entry name" value="HTHARAC"/>
</dbReference>
<dbReference type="CDD" id="cd17536">
    <property type="entry name" value="REC_YesN-like"/>
    <property type="match status" value="1"/>
</dbReference>
<keyword evidence="3" id="KW-0804">Transcription</keyword>
<comment type="caution">
    <text evidence="7">The sequence shown here is derived from an EMBL/GenBank/DDBJ whole genome shotgun (WGS) entry which is preliminary data.</text>
</comment>
<dbReference type="InterPro" id="IPR020449">
    <property type="entry name" value="Tscrpt_reg_AraC-type_HTH"/>
</dbReference>
<dbReference type="PANTHER" id="PTHR43280:SF2">
    <property type="entry name" value="HTH-TYPE TRANSCRIPTIONAL REGULATOR EXSA"/>
    <property type="match status" value="1"/>
</dbReference>
<dbReference type="InterPro" id="IPR018060">
    <property type="entry name" value="HTH_AraC"/>
</dbReference>
<evidence type="ECO:0000256" key="3">
    <source>
        <dbReference type="ARBA" id="ARBA00023163"/>
    </source>
</evidence>
<feature type="domain" description="HTH araC/xylS-type" evidence="5">
    <location>
        <begin position="411"/>
        <end position="509"/>
    </location>
</feature>
<sequence length="511" mass="57421">MNGTLLIVEDQAFFRKGLRKLIEEHAIGWTVIGEAENGREAVSLIASHPPDLILTDIRMPGMDGIALAEHVHRNRLDIALIMLTGHEDFKYAQAALRYGAIDFLLKPCNEETLIGVLRKAYEHVQGKRQQQQRLLAGERSNQESLLRAHLLRLPHDKAAAAQAVERCLRRELLFVRVASYRPADKQYRQQDMGLLQFALFNIIAELLEGSGSRWSSIPLAFDRFALFVDGPYPEGFEASAEASVRRFLGLRMEVMPAGRLEKPGDLLAAYERFLPGPEPHAGSSDIAAGPALDAPERQSKAKELQVQLSSEIALGRPDRLKRMLEQAIRRLSSLVPEDAKLEALTLALAMKAAARQSFDAGADDPAFGGRLEVLRQTSGSAQTAAWAEREAEAFLAAYGDWRSGKNRNAVMRALDYLEGHYMESCTLNEMAERFYISSAYFSKLFKKETGDNFSTYLTRLRMRKAAMLLLNTDMKVFEIASAVGYDDPNYFTNVFRMLYRLSPSDYRKRKP</sequence>
<dbReference type="Pfam" id="PF12833">
    <property type="entry name" value="HTH_18"/>
    <property type="match status" value="1"/>
</dbReference>
<evidence type="ECO:0000313" key="7">
    <source>
        <dbReference type="EMBL" id="NBD24681.1"/>
    </source>
</evidence>
<protein>
    <submittedName>
        <fullName evidence="7">Response regulator</fullName>
    </submittedName>
</protein>
<proteinExistence type="predicted"/>
<keyword evidence="4" id="KW-0597">Phosphoprotein</keyword>
<dbReference type="EMBL" id="JAAAMV010000008">
    <property type="protein sequence ID" value="NBD24681.1"/>
    <property type="molecule type" value="Genomic_DNA"/>
</dbReference>
<evidence type="ECO:0000259" key="6">
    <source>
        <dbReference type="PROSITE" id="PS50110"/>
    </source>
</evidence>
<dbReference type="Proteomes" id="UP000665561">
    <property type="component" value="Unassembled WGS sequence"/>
</dbReference>
<dbReference type="Pfam" id="PF00072">
    <property type="entry name" value="Response_reg"/>
    <property type="match status" value="1"/>
</dbReference>
<evidence type="ECO:0000256" key="2">
    <source>
        <dbReference type="ARBA" id="ARBA00023125"/>
    </source>
</evidence>
<dbReference type="InterPro" id="IPR011006">
    <property type="entry name" value="CheY-like_superfamily"/>
</dbReference>
<dbReference type="SMART" id="SM00342">
    <property type="entry name" value="HTH_ARAC"/>
    <property type="match status" value="1"/>
</dbReference>
<evidence type="ECO:0000313" key="8">
    <source>
        <dbReference type="Proteomes" id="UP000665561"/>
    </source>
</evidence>
<organism evidence="7 8">
    <name type="scientific">Paenibacillus glycinis</name>
    <dbReference type="NCBI Taxonomy" id="2697035"/>
    <lineage>
        <taxon>Bacteria</taxon>
        <taxon>Bacillati</taxon>
        <taxon>Bacillota</taxon>
        <taxon>Bacilli</taxon>
        <taxon>Bacillales</taxon>
        <taxon>Paenibacillaceae</taxon>
        <taxon>Paenibacillus</taxon>
    </lineage>
</organism>
<dbReference type="SUPFAM" id="SSF52172">
    <property type="entry name" value="CheY-like"/>
    <property type="match status" value="1"/>
</dbReference>
<keyword evidence="8" id="KW-1185">Reference proteome</keyword>
<keyword evidence="2" id="KW-0238">DNA-binding</keyword>
<dbReference type="SUPFAM" id="SSF46689">
    <property type="entry name" value="Homeodomain-like"/>
    <property type="match status" value="2"/>
</dbReference>
<dbReference type="PROSITE" id="PS50110">
    <property type="entry name" value="RESPONSE_REGULATORY"/>
    <property type="match status" value="1"/>
</dbReference>
<evidence type="ECO:0000256" key="4">
    <source>
        <dbReference type="PROSITE-ProRule" id="PRU00169"/>
    </source>
</evidence>
<dbReference type="PROSITE" id="PS01124">
    <property type="entry name" value="HTH_ARAC_FAMILY_2"/>
    <property type="match status" value="1"/>
</dbReference>
<dbReference type="Gene3D" id="3.40.50.2300">
    <property type="match status" value="1"/>
</dbReference>
<dbReference type="SMART" id="SM00448">
    <property type="entry name" value="REC"/>
    <property type="match status" value="1"/>
</dbReference>
<feature type="modified residue" description="4-aspartylphosphate" evidence="4">
    <location>
        <position position="56"/>
    </location>
</feature>
<dbReference type="PANTHER" id="PTHR43280">
    <property type="entry name" value="ARAC-FAMILY TRANSCRIPTIONAL REGULATOR"/>
    <property type="match status" value="1"/>
</dbReference>
<dbReference type="InterPro" id="IPR009057">
    <property type="entry name" value="Homeodomain-like_sf"/>
</dbReference>
<evidence type="ECO:0000259" key="5">
    <source>
        <dbReference type="PROSITE" id="PS01124"/>
    </source>
</evidence>
<dbReference type="InterPro" id="IPR001789">
    <property type="entry name" value="Sig_transdc_resp-reg_receiver"/>
</dbReference>
<dbReference type="InterPro" id="IPR018062">
    <property type="entry name" value="HTH_AraC-typ_CS"/>
</dbReference>
<keyword evidence="1" id="KW-0805">Transcription regulation</keyword>
<evidence type="ECO:0000256" key="1">
    <source>
        <dbReference type="ARBA" id="ARBA00023015"/>
    </source>
</evidence>
<dbReference type="RefSeq" id="WP_161743498.1">
    <property type="nucleotide sequence ID" value="NZ_JAAAMV010000008.1"/>
</dbReference>
<accession>A0ABW9XQ52</accession>
<dbReference type="Gene3D" id="1.10.10.60">
    <property type="entry name" value="Homeodomain-like"/>
    <property type="match status" value="2"/>
</dbReference>
<reference evidence="7 8" key="1">
    <citation type="submission" date="2020-01" db="EMBL/GenBank/DDBJ databases">
        <title>Paenibacillus soybeanensis sp. nov. isolated from the nodules of soybean (Glycine max(L.) Merr).</title>
        <authorList>
            <person name="Wang H."/>
        </authorList>
    </citation>
    <scope>NUCLEOTIDE SEQUENCE [LARGE SCALE GENOMIC DNA]</scope>
    <source>
        <strain evidence="7 8">T1</strain>
    </source>
</reference>
<dbReference type="PROSITE" id="PS00041">
    <property type="entry name" value="HTH_ARAC_FAMILY_1"/>
    <property type="match status" value="1"/>
</dbReference>
<feature type="domain" description="Response regulatory" evidence="6">
    <location>
        <begin position="4"/>
        <end position="121"/>
    </location>
</feature>
<name>A0ABW9XQ52_9BACL</name>
<gene>
    <name evidence="7" type="ORF">GT019_12430</name>
</gene>